<organism evidence="1 2">
    <name type="scientific">Citrus sinensis</name>
    <name type="common">Sweet orange</name>
    <name type="synonym">Citrus aurantium var. sinensis</name>
    <dbReference type="NCBI Taxonomy" id="2711"/>
    <lineage>
        <taxon>Eukaryota</taxon>
        <taxon>Viridiplantae</taxon>
        <taxon>Streptophyta</taxon>
        <taxon>Embryophyta</taxon>
        <taxon>Tracheophyta</taxon>
        <taxon>Spermatophyta</taxon>
        <taxon>Magnoliopsida</taxon>
        <taxon>eudicotyledons</taxon>
        <taxon>Gunneridae</taxon>
        <taxon>Pentapetalae</taxon>
        <taxon>rosids</taxon>
        <taxon>malvids</taxon>
        <taxon>Sapindales</taxon>
        <taxon>Rutaceae</taxon>
        <taxon>Aurantioideae</taxon>
        <taxon>Citrus</taxon>
    </lineage>
</organism>
<accession>A0ACB8I2T4</accession>
<gene>
    <name evidence="1" type="ORF">KPL71_026936</name>
</gene>
<dbReference type="EMBL" id="CM039178">
    <property type="protein sequence ID" value="KAH9681319.1"/>
    <property type="molecule type" value="Genomic_DNA"/>
</dbReference>
<comment type="caution">
    <text evidence="1">The sequence shown here is derived from an EMBL/GenBank/DDBJ whole genome shotgun (WGS) entry which is preliminary data.</text>
</comment>
<evidence type="ECO:0000313" key="1">
    <source>
        <dbReference type="EMBL" id="KAH9681319.1"/>
    </source>
</evidence>
<sequence length="1013" mass="115859">MRKDRFVDEGNLNPHGPLQPVNIQEEQNEHANRRQPGNNNIIYMDDDRDRAIRDYSVLTPQVIHPGIIRPEVEAANFELKPVMFQMLQTVGQFNGLPNEDPRLHLKLFLKVSDAFKIAGATQDALRLRLFPYSLRDRAIAWLNSLPSDSIITWNELADKFLMKYFPPTKNAKLRNEIISFHQLEDESLYEAWEIFKELLRRCPHHGIPCCIQLETFYNGLNLSTRLMVDASANGALLLKSYTEAYEILEKIANNNYQWPSARQPTTRGSAGVHNIDAITALSAQVTSLTNMVKAMTSAPATLKPVTEISCVYCGEEHDFDNCPRNPASVNYVAQKPPQDRNMLQQAPHQDPSYMSPATATAEEIQPEHAEKEVATPVATTCINPNKQGLIPPETTQQFRHPPPFPQSHMLQNKIPTKVKDPGSFTIPCSIGTRYAGRALCDLGASINLMPLSVFKQLGVGECRPTTVTLQLADRSHAYPEGKIEDVLVKVDKFIFPVDFIVLDFEANKEVPIILGRPFLATRKTLINVQKGELTMRVNDQQVTFNVLEAMRNPDEVDDCNFLSVVDFVVADRMDRCYSNAFDKVTTFDDEEEEDVAAIQIDWMEEKQSDRHNKFIEHLNLSDREVKTRTVTGWIVCMDYRKLNKATRKDHFPLPFIDQMLDRLVGKQYYCFLYEYSGYNQIAISLEDQEKTTFTCPYGTFTFRRMPFGVDLEVFMDDFSVFRETYNDGLHNLEEVLKRCEMTNLVLNWEKCHFMVQEGIVLGHKVSKNGIEVDKAKIEAIDKLPPPTSVKGIRSFLGHVGFYRRFIKDFSKVAKPLCSLLEHDKPFQFDKKCHQAFEELNKALITAPIIISSDWTLPFELMCDASDHSVGAVLGQKRDKVFHSIYYASKTLTQTQINYTTIEKELLAVLFAFDKFRAYLVGTRVTVYKDHAAIKYLISKKDAKPRLIRWILLLQEFDLEIKNRKGTENQVADHLSRLEADTSTLTRKDITETFPDEHLLVVQQAQMLQQSESP</sequence>
<name>A0ACB8I2T4_CITSI</name>
<keyword evidence="2" id="KW-1185">Reference proteome</keyword>
<proteinExistence type="predicted"/>
<dbReference type="Proteomes" id="UP000829398">
    <property type="component" value="Chromosome 9"/>
</dbReference>
<evidence type="ECO:0000313" key="2">
    <source>
        <dbReference type="Proteomes" id="UP000829398"/>
    </source>
</evidence>
<reference evidence="2" key="1">
    <citation type="journal article" date="2023" name="Hortic. Res.">
        <title>A chromosome-level phased genome enabling allele-level studies in sweet orange: a case study on citrus Huanglongbing tolerance.</title>
        <authorList>
            <person name="Wu B."/>
            <person name="Yu Q."/>
            <person name="Deng Z."/>
            <person name="Duan Y."/>
            <person name="Luo F."/>
            <person name="Gmitter F. Jr."/>
        </authorList>
    </citation>
    <scope>NUCLEOTIDE SEQUENCE [LARGE SCALE GENOMIC DNA]</scope>
    <source>
        <strain evidence="2">cv. Valencia</strain>
    </source>
</reference>
<protein>
    <submittedName>
        <fullName evidence="1">Uncharacterized protein</fullName>
    </submittedName>
</protein>